<protein>
    <submittedName>
        <fullName evidence="2">TANC2 protein</fullName>
    </submittedName>
</protein>
<dbReference type="SUPFAM" id="SSF54236">
    <property type="entry name" value="Ubiquitin-like"/>
    <property type="match status" value="1"/>
</dbReference>
<evidence type="ECO:0000313" key="3">
    <source>
        <dbReference type="Proteomes" id="UP000604046"/>
    </source>
</evidence>
<dbReference type="Pfam" id="PF18037">
    <property type="entry name" value="Ubiquitin_5"/>
    <property type="match status" value="1"/>
</dbReference>
<dbReference type="InterPro" id="IPR041207">
    <property type="entry name" value="NUB1_ubiquitin-like_dom"/>
</dbReference>
<dbReference type="InterPro" id="IPR029071">
    <property type="entry name" value="Ubiquitin-like_domsf"/>
</dbReference>
<dbReference type="Gene3D" id="3.10.20.90">
    <property type="entry name" value="Phosphatidylinositol 3-kinase Catalytic Subunit, Chain A, domain 1"/>
    <property type="match status" value="1"/>
</dbReference>
<accession>A0A812UES8</accession>
<reference evidence="2" key="1">
    <citation type="submission" date="2021-02" db="EMBL/GenBank/DDBJ databases">
        <authorList>
            <person name="Dougan E. K."/>
            <person name="Rhodes N."/>
            <person name="Thang M."/>
            <person name="Chan C."/>
        </authorList>
    </citation>
    <scope>NUCLEOTIDE SEQUENCE</scope>
</reference>
<proteinExistence type="predicted"/>
<dbReference type="PROSITE" id="PS50053">
    <property type="entry name" value="UBIQUITIN_2"/>
    <property type="match status" value="1"/>
</dbReference>
<evidence type="ECO:0000259" key="1">
    <source>
        <dbReference type="PROSITE" id="PS50053"/>
    </source>
</evidence>
<organism evidence="2 3">
    <name type="scientific">Symbiodinium natans</name>
    <dbReference type="NCBI Taxonomy" id="878477"/>
    <lineage>
        <taxon>Eukaryota</taxon>
        <taxon>Sar</taxon>
        <taxon>Alveolata</taxon>
        <taxon>Dinophyceae</taxon>
        <taxon>Suessiales</taxon>
        <taxon>Symbiodiniaceae</taxon>
        <taxon>Symbiodinium</taxon>
    </lineage>
</organism>
<gene>
    <name evidence="2" type="primary">TANC2</name>
    <name evidence="2" type="ORF">SNAT2548_LOCUS31815</name>
</gene>
<feature type="domain" description="Ubiquitin-like" evidence="1">
    <location>
        <begin position="86"/>
        <end position="148"/>
    </location>
</feature>
<dbReference type="InterPro" id="IPR000626">
    <property type="entry name" value="Ubiquitin-like_dom"/>
</dbReference>
<evidence type="ECO:0000313" key="2">
    <source>
        <dbReference type="EMBL" id="CAE7563029.1"/>
    </source>
</evidence>
<dbReference type="OrthoDB" id="434245at2759"/>
<dbReference type="AlphaFoldDB" id="A0A812UES8"/>
<name>A0A812UES8_9DINO</name>
<dbReference type="EMBL" id="CAJNDS010002678">
    <property type="protein sequence ID" value="CAE7563029.1"/>
    <property type="molecule type" value="Genomic_DNA"/>
</dbReference>
<sequence>MVAQAHAGEVFPSSPAHFFYAATHDSSQADLSRVYASRLNADATEVCKVLEELRQHALARLQAKAAPVATPQASSHGAPIGSGDTVTLLGKVLGASSTHHRELRLQVKSAQTGEEVRRQLCQELGLSNVKVIAGGKTLQDGATLSDQGWRADPACGVLRVLLLPGKAFVA</sequence>
<keyword evidence="3" id="KW-1185">Reference proteome</keyword>
<comment type="caution">
    <text evidence="2">The sequence shown here is derived from an EMBL/GenBank/DDBJ whole genome shotgun (WGS) entry which is preliminary data.</text>
</comment>
<dbReference type="Proteomes" id="UP000604046">
    <property type="component" value="Unassembled WGS sequence"/>
</dbReference>